<gene>
    <name evidence="1" type="ordered locus">HCH_06541</name>
</gene>
<dbReference type="STRING" id="349521.HCH_06541"/>
<accession>Q2S844</accession>
<name>Q2S844_HAHCH</name>
<dbReference type="RefSeq" id="WP_011400232.1">
    <property type="nucleotide sequence ID" value="NC_007645.1"/>
</dbReference>
<dbReference type="HOGENOM" id="CLU_120470_0_0_6"/>
<keyword evidence="2" id="KW-1185">Reference proteome</keyword>
<reference evidence="1 2" key="1">
    <citation type="journal article" date="2005" name="Nucleic Acids Res.">
        <title>Genomic blueprint of Hahella chejuensis, a marine microbe producing an algicidal agent.</title>
        <authorList>
            <person name="Jeong H."/>
            <person name="Yim J.H."/>
            <person name="Lee C."/>
            <person name="Choi S.-H."/>
            <person name="Park Y.K."/>
            <person name="Yoon S.H."/>
            <person name="Hur C.-G."/>
            <person name="Kang H.-Y."/>
            <person name="Kim D."/>
            <person name="Lee H.H."/>
            <person name="Park K.H."/>
            <person name="Park S.-H."/>
            <person name="Park H.-S."/>
            <person name="Lee H.K."/>
            <person name="Oh T.K."/>
            <person name="Kim J.F."/>
        </authorList>
    </citation>
    <scope>NUCLEOTIDE SEQUENCE [LARGE SCALE GENOMIC DNA]</scope>
    <source>
        <strain evidence="1 2">KCTC 2396</strain>
    </source>
</reference>
<dbReference type="KEGG" id="hch:HCH_06541"/>
<evidence type="ECO:0000313" key="2">
    <source>
        <dbReference type="Proteomes" id="UP000000238"/>
    </source>
</evidence>
<organism evidence="1 2">
    <name type="scientific">Hahella chejuensis (strain KCTC 2396)</name>
    <dbReference type="NCBI Taxonomy" id="349521"/>
    <lineage>
        <taxon>Bacteria</taxon>
        <taxon>Pseudomonadati</taxon>
        <taxon>Pseudomonadota</taxon>
        <taxon>Gammaproteobacteria</taxon>
        <taxon>Oceanospirillales</taxon>
        <taxon>Hahellaceae</taxon>
        <taxon>Hahella</taxon>
    </lineage>
</organism>
<sequence length="197" mass="22433">MEDINMTIYRIIHEESYLTFEIPTGEVLKKLGREYPFHIKRSPVPYSAVWKPLTIRFKATESRAKNIPDIAARNGRLFFNEKAYKALSGLLAQAGEFLPVNFDESHGYLFNPLRTAEEVDGVDRRLTAYDANQNLVNIAFDESKVGGFPIFRTELDTFQGIFCNEAFAEAYRQSKLTGIFLHSDLSNPLGESYGVKH</sequence>
<dbReference type="eggNOG" id="ENOG50331RC">
    <property type="taxonomic scope" value="Bacteria"/>
</dbReference>
<dbReference type="EMBL" id="CP000155">
    <property type="protein sequence ID" value="ABC33180.1"/>
    <property type="molecule type" value="Genomic_DNA"/>
</dbReference>
<evidence type="ECO:0000313" key="1">
    <source>
        <dbReference type="EMBL" id="ABC33180.1"/>
    </source>
</evidence>
<protein>
    <submittedName>
        <fullName evidence="1">Uncharacterized protein</fullName>
    </submittedName>
</protein>
<dbReference type="AlphaFoldDB" id="Q2S844"/>
<dbReference type="OrthoDB" id="6193903at2"/>
<dbReference type="Proteomes" id="UP000000238">
    <property type="component" value="Chromosome"/>
</dbReference>
<proteinExistence type="predicted"/>